<dbReference type="GO" id="GO:0015833">
    <property type="term" value="P:peptide transport"/>
    <property type="evidence" value="ECO:0007669"/>
    <property type="project" value="TreeGrafter"/>
</dbReference>
<gene>
    <name evidence="6" type="ORF">EV656_10144</name>
</gene>
<dbReference type="GO" id="GO:0043190">
    <property type="term" value="C:ATP-binding cassette (ABC) transporter complex"/>
    <property type="evidence" value="ECO:0007669"/>
    <property type="project" value="InterPro"/>
</dbReference>
<reference evidence="6 7" key="1">
    <citation type="submission" date="2019-03" db="EMBL/GenBank/DDBJ databases">
        <title>Genomic Encyclopedia of Type Strains, Phase IV (KMG-IV): sequencing the most valuable type-strain genomes for metagenomic binning, comparative biology and taxonomic classification.</title>
        <authorList>
            <person name="Goeker M."/>
        </authorList>
    </citation>
    <scope>NUCLEOTIDE SEQUENCE [LARGE SCALE GENOMIC DNA]</scope>
    <source>
        <strain evidence="6 7">DSM 2781</strain>
    </source>
</reference>
<comment type="subcellular location">
    <subcellularLocation>
        <location evidence="1">Periplasm</location>
    </subcellularLocation>
</comment>
<dbReference type="PIRSF" id="PIRSF002741">
    <property type="entry name" value="MppA"/>
    <property type="match status" value="1"/>
</dbReference>
<dbReference type="Proteomes" id="UP000295733">
    <property type="component" value="Unassembled WGS sequence"/>
</dbReference>
<dbReference type="GO" id="GO:0030288">
    <property type="term" value="C:outer membrane-bounded periplasmic space"/>
    <property type="evidence" value="ECO:0007669"/>
    <property type="project" value="UniProtKB-ARBA"/>
</dbReference>
<sequence>MRLVAPTLCAVLLAGAAMAAEDRITLGMVLEPPNLDPTAGAAAAIDEVVYANLFEGLTRFAPDGRIVPALAARWEVSADATRYTFHLRDGVTFHDGTAMDADDVIFTLDRARAEDSTNAQKQLFAGIERVEALDPLTVRVTLSAPDGDFPFKMAWGDAVIVAPESADSLATAPIGTGPFRLARWAKGDRVDLVRSPDYWGTSPALAAATFKFISDPNAAFAAMMAGDVDAFPNFPAPETLELFEADPRFSVIVGTTEGETILAMNNRQPPLDDPRVRAAIAHAIDRQDIIDGAMFGYGTPIGTHFAPHHPAYLDLTGLSAHDPDKARALLAEAGLETVKLRLALPPPAYARRGGEILAAQLRAVGIETEITNLEWAQWLEQVFRGHDFDLTIISHTEPADIGIYARPDYYFGYGDTEFAGLMERLATTAAPAERTAILHAAQRMIAEEHVNGYLFQLAKTGVADARIRGLWENAPTQANDLTGVSWAE</sequence>
<dbReference type="PANTHER" id="PTHR30290">
    <property type="entry name" value="PERIPLASMIC BINDING COMPONENT OF ABC TRANSPORTER"/>
    <property type="match status" value="1"/>
</dbReference>
<dbReference type="Pfam" id="PF00496">
    <property type="entry name" value="SBP_bac_5"/>
    <property type="match status" value="1"/>
</dbReference>
<evidence type="ECO:0000313" key="6">
    <source>
        <dbReference type="EMBL" id="TCP27141.1"/>
    </source>
</evidence>
<evidence type="ECO:0000256" key="3">
    <source>
        <dbReference type="ARBA" id="ARBA00022729"/>
    </source>
</evidence>
<dbReference type="CDD" id="cd08494">
    <property type="entry name" value="PBP2_NikA_DppA_OppA_like_6"/>
    <property type="match status" value="1"/>
</dbReference>
<feature type="domain" description="Solute-binding protein family 5" evidence="5">
    <location>
        <begin position="66"/>
        <end position="394"/>
    </location>
</feature>
<dbReference type="GO" id="GO:1904680">
    <property type="term" value="F:peptide transmembrane transporter activity"/>
    <property type="evidence" value="ECO:0007669"/>
    <property type="project" value="TreeGrafter"/>
</dbReference>
<dbReference type="OrthoDB" id="9803988at2"/>
<dbReference type="AlphaFoldDB" id="A0A4R2P000"/>
<evidence type="ECO:0000259" key="5">
    <source>
        <dbReference type="Pfam" id="PF00496"/>
    </source>
</evidence>
<keyword evidence="3 4" id="KW-0732">Signal</keyword>
<evidence type="ECO:0000313" key="7">
    <source>
        <dbReference type="Proteomes" id="UP000295733"/>
    </source>
</evidence>
<dbReference type="Gene3D" id="3.10.105.10">
    <property type="entry name" value="Dipeptide-binding Protein, Domain 3"/>
    <property type="match status" value="1"/>
</dbReference>
<organism evidence="6 7">
    <name type="scientific">Rhodovulum adriaticum</name>
    <name type="common">Rhodopseudomonas adriatica</name>
    <dbReference type="NCBI Taxonomy" id="35804"/>
    <lineage>
        <taxon>Bacteria</taxon>
        <taxon>Pseudomonadati</taxon>
        <taxon>Pseudomonadota</taxon>
        <taxon>Alphaproteobacteria</taxon>
        <taxon>Rhodobacterales</taxon>
        <taxon>Paracoccaceae</taxon>
        <taxon>Rhodovulum</taxon>
    </lineage>
</organism>
<dbReference type="InterPro" id="IPR000914">
    <property type="entry name" value="SBP_5_dom"/>
</dbReference>
<accession>A0A4R2P000</accession>
<dbReference type="RefSeq" id="WP_132598275.1">
    <property type="nucleotide sequence ID" value="NZ_NRRP01000001.1"/>
</dbReference>
<keyword evidence="7" id="KW-1185">Reference proteome</keyword>
<dbReference type="InterPro" id="IPR039424">
    <property type="entry name" value="SBP_5"/>
</dbReference>
<dbReference type="Gene3D" id="3.40.190.10">
    <property type="entry name" value="Periplasmic binding protein-like II"/>
    <property type="match status" value="1"/>
</dbReference>
<comment type="caution">
    <text evidence="6">The sequence shown here is derived from an EMBL/GenBank/DDBJ whole genome shotgun (WGS) entry which is preliminary data.</text>
</comment>
<feature type="chain" id="PRO_5021018965" evidence="4">
    <location>
        <begin position="20"/>
        <end position="488"/>
    </location>
</feature>
<dbReference type="InterPro" id="IPR030678">
    <property type="entry name" value="Peptide/Ni-bd"/>
</dbReference>
<proteinExistence type="inferred from homology"/>
<evidence type="ECO:0000256" key="4">
    <source>
        <dbReference type="SAM" id="SignalP"/>
    </source>
</evidence>
<evidence type="ECO:0000256" key="1">
    <source>
        <dbReference type="ARBA" id="ARBA00004418"/>
    </source>
</evidence>
<comment type="similarity">
    <text evidence="2">Belongs to the bacterial solute-binding protein 5 family.</text>
</comment>
<feature type="signal peptide" evidence="4">
    <location>
        <begin position="1"/>
        <end position="19"/>
    </location>
</feature>
<dbReference type="PANTHER" id="PTHR30290:SF38">
    <property type="entry name" value="D,D-DIPEPTIDE-BINDING PERIPLASMIC PROTEIN DDPA-RELATED"/>
    <property type="match status" value="1"/>
</dbReference>
<protein>
    <submittedName>
        <fullName evidence="6">Peptide/nickel transport system substrate-binding protein</fullName>
    </submittedName>
</protein>
<name>A0A4R2P000_RHOAD</name>
<dbReference type="EMBL" id="SLXL01000001">
    <property type="protein sequence ID" value="TCP27141.1"/>
    <property type="molecule type" value="Genomic_DNA"/>
</dbReference>
<dbReference type="SUPFAM" id="SSF53850">
    <property type="entry name" value="Periplasmic binding protein-like II"/>
    <property type="match status" value="1"/>
</dbReference>
<evidence type="ECO:0000256" key="2">
    <source>
        <dbReference type="ARBA" id="ARBA00005695"/>
    </source>
</evidence>